<comment type="subunit">
    <text evidence="6">Homodimer.</text>
</comment>
<evidence type="ECO:0000256" key="5">
    <source>
        <dbReference type="ARBA" id="ARBA00023125"/>
    </source>
</evidence>
<dbReference type="Gene3D" id="1.20.1060.20">
    <property type="match status" value="1"/>
</dbReference>
<dbReference type="HAMAP" id="MF_01894">
    <property type="entry name" value="Smc_prok"/>
    <property type="match status" value="1"/>
</dbReference>
<dbReference type="PIRSF" id="PIRSF005719">
    <property type="entry name" value="SMC"/>
    <property type="match status" value="1"/>
</dbReference>
<dbReference type="GO" id="GO:0003677">
    <property type="term" value="F:DNA binding"/>
    <property type="evidence" value="ECO:0007669"/>
    <property type="project" value="UniProtKB-UniRule"/>
</dbReference>
<dbReference type="Proteomes" id="UP000001369">
    <property type="component" value="Chromosome"/>
</dbReference>
<keyword evidence="5 6" id="KW-0238">DNA-binding</keyword>
<dbReference type="eggNOG" id="COG1196">
    <property type="taxonomic scope" value="Bacteria"/>
</dbReference>
<comment type="similarity">
    <text evidence="6">Belongs to the SMC family.</text>
</comment>
<dbReference type="HOGENOM" id="CLU_001042_2_2_0"/>
<organism evidence="8 9">
    <name type="scientific">Sulfurihydrogenibium azorense (strain DSM 15241 / OCM 825 / Az-Fu1)</name>
    <dbReference type="NCBI Taxonomy" id="204536"/>
    <lineage>
        <taxon>Bacteria</taxon>
        <taxon>Pseudomonadati</taxon>
        <taxon>Aquificota</taxon>
        <taxon>Aquificia</taxon>
        <taxon>Aquificales</taxon>
        <taxon>Hydrogenothermaceae</taxon>
        <taxon>Sulfurihydrogenibium</taxon>
    </lineage>
</organism>
<evidence type="ECO:0000256" key="6">
    <source>
        <dbReference type="HAMAP-Rule" id="MF_01894"/>
    </source>
</evidence>
<evidence type="ECO:0000313" key="9">
    <source>
        <dbReference type="Proteomes" id="UP000001369"/>
    </source>
</evidence>
<dbReference type="EMBL" id="CP001229">
    <property type="protein sequence ID" value="ACN99301.1"/>
    <property type="molecule type" value="Genomic_DNA"/>
</dbReference>
<dbReference type="GO" id="GO:0007059">
    <property type="term" value="P:chromosome segregation"/>
    <property type="evidence" value="ECO:0007669"/>
    <property type="project" value="UniProtKB-UniRule"/>
</dbReference>
<feature type="coiled-coil region" evidence="6">
    <location>
        <begin position="658"/>
        <end position="783"/>
    </location>
</feature>
<name>C1DV11_SULAA</name>
<sequence>MLKAYIDRINVFGFKSYGERYLSIPLGEGFTAIVGPNGSGKSNLGDAIVFCLGIASAKAMRAIKLTDLIFSSKGKTAPYAEVEIIFKNNGAFPLNTEEVSISRKVDLSGKSTYKINSRPAKQQEVEELLTLAGIPTQGYNIVTQGDIYKFVKMTPSERRDLISDIAGITQYEERKQKAIQDLNQSNEKIEKVKAILNEISHTLKKLEKEKEDALLAIDLENQIQQLQNAIKSAKLYLLLKQKEEVLNQITQVEDQINNLYLEKEKNIENQKEIINNIKQLEEKLNHIQESFLPIKEREGSITAQVKSLSEKKDDLEKTLQQLQEKLKALEKEKEEKIKEILQTEETIKNLSSQLPKLLEELKEAEKTLEEKNKQLQEIEFLGSSAKNDLGEIEKQEKQLLETIKQLENEKTQYQIKLNTTQEKINNLNQDLAKTKEEIENLEKTIENIKSNTKDTQTQIQGLQSEITRLKVRKETLEKRLKETREKLEKNFQKLAHILAQLSQFREDKISIILKSVPGVYGQVSELISLKDPMYQTAIEVAGGGRLKNIVVEDDYVTQKCIDILKKEKAGRVTFIPLNKIKVFDNPKLPFKKGLLGYAIDFVDYDKKIEKAIKYVFQDTVVVEDFESARSIGIGSYRMVTLEGELFEKSGAISGGFERQNITIGRSNLEAEKQKLEEEDEKLKKEEESIQNELKLINNKIAENEKTLIKIQTEASSINQRIQELTNQLISKNNKVSYLENEIFNLKKQSLEYEGKIEKLQQEIEKQSQTLQSVSNQKQEILKRLERAGLSTLRKQWEEAANRVYSLKEKVKDIETQINLLIDKKDNQLKIRVFQIETEKEEIRNQLYQINQEIESVKSKIESLTKELSELWKDLKTSEKERDDLINQIQDYRDKIKNLRYEEENINKEITILLQEKAKLQQKLTDTEEEILTLKQEYDGEPVEADIKSLEKQLKTLEEKRKNLGSVNQKALEDYEEELKRYNEINEKLTILIQEKKSIEELIENLEEKKLQAFMEVYENINKNLDKNFKILSPGGKAYLELENPSDPLSGGVLLKARPRGKDVKRLEMMSGGEKTLTALAFLFAVQQYRPAPFYYFDEVDAALDDANAKKVGQLIKQLSSQAQFIVVTHRDAMASFADRLIGVSAKEGISHIYTLDVNSLRESGELDAVGG</sequence>
<dbReference type="STRING" id="204536.SULAZ_0975"/>
<evidence type="ECO:0000256" key="4">
    <source>
        <dbReference type="ARBA" id="ARBA00023054"/>
    </source>
</evidence>
<dbReference type="InterPro" id="IPR027417">
    <property type="entry name" value="P-loop_NTPase"/>
</dbReference>
<dbReference type="OrthoDB" id="9808768at2"/>
<dbReference type="NCBIfam" id="TIGR02168">
    <property type="entry name" value="SMC_prok_B"/>
    <property type="match status" value="1"/>
</dbReference>
<dbReference type="Gene3D" id="3.40.50.300">
    <property type="entry name" value="P-loop containing nucleotide triphosphate hydrolases"/>
    <property type="match status" value="2"/>
</dbReference>
<dbReference type="GO" id="GO:0005694">
    <property type="term" value="C:chromosome"/>
    <property type="evidence" value="ECO:0007669"/>
    <property type="project" value="InterPro"/>
</dbReference>
<dbReference type="GO" id="GO:0005524">
    <property type="term" value="F:ATP binding"/>
    <property type="evidence" value="ECO:0007669"/>
    <property type="project" value="UniProtKB-UniRule"/>
</dbReference>
<dbReference type="NCBIfam" id="TIGR02169">
    <property type="entry name" value="SMC_prok_A"/>
    <property type="match status" value="1"/>
</dbReference>
<feature type="domain" description="SMC hinge" evidence="7">
    <location>
        <begin position="517"/>
        <end position="632"/>
    </location>
</feature>
<dbReference type="SUPFAM" id="SSF52540">
    <property type="entry name" value="P-loop containing nucleoside triphosphate hydrolases"/>
    <property type="match status" value="1"/>
</dbReference>
<keyword evidence="3 6" id="KW-0067">ATP-binding</keyword>
<protein>
    <recommendedName>
        <fullName evidence="6">Chromosome partition protein Smc</fullName>
    </recommendedName>
</protein>
<evidence type="ECO:0000259" key="7">
    <source>
        <dbReference type="SMART" id="SM00968"/>
    </source>
</evidence>
<accession>C1DV11</accession>
<dbReference type="SUPFAM" id="SSF75553">
    <property type="entry name" value="Smc hinge domain"/>
    <property type="match status" value="1"/>
</dbReference>
<dbReference type="GO" id="GO:0030261">
    <property type="term" value="P:chromosome condensation"/>
    <property type="evidence" value="ECO:0007669"/>
    <property type="project" value="InterPro"/>
</dbReference>
<dbReference type="GO" id="GO:0005737">
    <property type="term" value="C:cytoplasm"/>
    <property type="evidence" value="ECO:0007669"/>
    <property type="project" value="UniProtKB-SubCell"/>
</dbReference>
<feature type="coiled-coil region" evidence="6">
    <location>
        <begin position="168"/>
        <end position="497"/>
    </location>
</feature>
<dbReference type="Pfam" id="PF06470">
    <property type="entry name" value="SMC_hinge"/>
    <property type="match status" value="1"/>
</dbReference>
<proteinExistence type="inferred from homology"/>
<dbReference type="Pfam" id="PF02463">
    <property type="entry name" value="SMC_N"/>
    <property type="match status" value="1"/>
</dbReference>
<evidence type="ECO:0000256" key="3">
    <source>
        <dbReference type="ARBA" id="ARBA00022840"/>
    </source>
</evidence>
<gene>
    <name evidence="6 8" type="primary">smc</name>
    <name evidence="8" type="ordered locus">SULAZ_0975</name>
</gene>
<evidence type="ECO:0000256" key="1">
    <source>
        <dbReference type="ARBA" id="ARBA00022490"/>
    </source>
</evidence>
<comment type="function">
    <text evidence="6">Required for chromosome condensation and partitioning.</text>
</comment>
<keyword evidence="9" id="KW-1185">Reference proteome</keyword>
<evidence type="ECO:0000256" key="2">
    <source>
        <dbReference type="ARBA" id="ARBA00022741"/>
    </source>
</evidence>
<keyword evidence="1 6" id="KW-0963">Cytoplasm</keyword>
<feature type="binding site" evidence="6">
    <location>
        <begin position="36"/>
        <end position="43"/>
    </location>
    <ligand>
        <name>ATP</name>
        <dbReference type="ChEBI" id="CHEBI:30616"/>
    </ligand>
</feature>
<dbReference type="GO" id="GO:0016887">
    <property type="term" value="F:ATP hydrolysis activity"/>
    <property type="evidence" value="ECO:0007669"/>
    <property type="project" value="InterPro"/>
</dbReference>
<feature type="coiled-coil region" evidence="6">
    <location>
        <begin position="839"/>
        <end position="1015"/>
    </location>
</feature>
<dbReference type="AlphaFoldDB" id="C1DV11"/>
<dbReference type="InterPro" id="IPR011890">
    <property type="entry name" value="SMC_prok"/>
</dbReference>
<dbReference type="PANTHER" id="PTHR43977">
    <property type="entry name" value="STRUCTURAL MAINTENANCE OF CHROMOSOMES PROTEIN 3"/>
    <property type="match status" value="1"/>
</dbReference>
<dbReference type="GO" id="GO:0007062">
    <property type="term" value="P:sister chromatid cohesion"/>
    <property type="evidence" value="ECO:0007669"/>
    <property type="project" value="InterPro"/>
</dbReference>
<keyword evidence="4 6" id="KW-0175">Coiled coil</keyword>
<dbReference type="RefSeq" id="WP_012674619.1">
    <property type="nucleotide sequence ID" value="NC_012438.1"/>
</dbReference>
<dbReference type="GO" id="GO:0006260">
    <property type="term" value="P:DNA replication"/>
    <property type="evidence" value="ECO:0007669"/>
    <property type="project" value="UniProtKB-UniRule"/>
</dbReference>
<comment type="subcellular location">
    <subcellularLocation>
        <location evidence="6">Cytoplasm</location>
    </subcellularLocation>
</comment>
<reference evidence="8 9" key="1">
    <citation type="journal article" date="2009" name="J. Bacteriol.">
        <title>Complete and draft genome sequences of six members of the Aquificales.</title>
        <authorList>
            <person name="Reysenbach A.L."/>
            <person name="Hamamura N."/>
            <person name="Podar M."/>
            <person name="Griffiths E."/>
            <person name="Ferreira S."/>
            <person name="Hochstein R."/>
            <person name="Heidelberg J."/>
            <person name="Johnson J."/>
            <person name="Mead D."/>
            <person name="Pohorille A."/>
            <person name="Sarmiento M."/>
            <person name="Schweighofer K."/>
            <person name="Seshadri R."/>
            <person name="Voytek M.A."/>
        </authorList>
    </citation>
    <scope>NUCLEOTIDE SEQUENCE [LARGE SCALE GENOMIC DNA]</scope>
    <source>
        <strain evidence="9">Az-Fu1 / DSM 15241 / OCM 825</strain>
    </source>
</reference>
<dbReference type="InterPro" id="IPR036277">
    <property type="entry name" value="SMC_hinge_sf"/>
</dbReference>
<dbReference type="Gene3D" id="3.30.70.1620">
    <property type="match status" value="1"/>
</dbReference>
<dbReference type="InterPro" id="IPR010935">
    <property type="entry name" value="SMC_hinge"/>
</dbReference>
<comment type="domain">
    <text evidence="6">Contains large globular domains required for ATP hydrolysis at each terminus and a third globular domain forming a flexible hinge near the middle of the molecule. These domains are separated by coiled-coil structures.</text>
</comment>
<dbReference type="InterPro" id="IPR003395">
    <property type="entry name" value="RecF/RecN/SMC_N"/>
</dbReference>
<dbReference type="SMART" id="SM00968">
    <property type="entry name" value="SMC_hinge"/>
    <property type="match status" value="1"/>
</dbReference>
<dbReference type="SUPFAM" id="SSF57997">
    <property type="entry name" value="Tropomyosin"/>
    <property type="match status" value="1"/>
</dbReference>
<dbReference type="InterPro" id="IPR024704">
    <property type="entry name" value="SMC"/>
</dbReference>
<evidence type="ECO:0000313" key="8">
    <source>
        <dbReference type="EMBL" id="ACN99301.1"/>
    </source>
</evidence>
<keyword evidence="2 6" id="KW-0547">Nucleotide-binding</keyword>
<dbReference type="KEGG" id="saf:SULAZ_0975"/>